<evidence type="ECO:0000256" key="4">
    <source>
        <dbReference type="ARBA" id="ARBA00022771"/>
    </source>
</evidence>
<keyword evidence="3 8" id="KW-0479">Metal-binding</keyword>
<comment type="similarity">
    <text evidence="2">Belongs to the ING family.</text>
</comment>
<feature type="binding site" evidence="8">
    <location>
        <position position="59"/>
    </location>
    <ligand>
        <name>Zn(2+)</name>
        <dbReference type="ChEBI" id="CHEBI:29105"/>
        <label>2</label>
    </ligand>
</feature>
<evidence type="ECO:0000256" key="7">
    <source>
        <dbReference type="ARBA" id="ARBA00023242"/>
    </source>
</evidence>
<dbReference type="GO" id="GO:0006325">
    <property type="term" value="P:chromatin organization"/>
    <property type="evidence" value="ECO:0007669"/>
    <property type="project" value="UniProtKB-KW"/>
</dbReference>
<feature type="compositionally biased region" description="Basic and acidic residues" evidence="9">
    <location>
        <begin position="1"/>
        <end position="10"/>
    </location>
</feature>
<keyword evidence="7" id="KW-0539">Nucleus</keyword>
<feature type="compositionally biased region" description="Low complexity" evidence="9">
    <location>
        <begin position="11"/>
        <end position="20"/>
    </location>
</feature>
<comment type="subcellular location">
    <subcellularLocation>
        <location evidence="1">Nucleus</location>
    </subcellularLocation>
</comment>
<proteinExistence type="inferred from homology"/>
<evidence type="ECO:0000256" key="9">
    <source>
        <dbReference type="SAM" id="MobiDB-lite"/>
    </source>
</evidence>
<dbReference type="RefSeq" id="XP_025600541.1">
    <property type="nucleotide sequence ID" value="XM_025741742.1"/>
</dbReference>
<evidence type="ECO:0000256" key="2">
    <source>
        <dbReference type="ARBA" id="ARBA00010210"/>
    </source>
</evidence>
<feature type="binding site" evidence="8">
    <location>
        <position position="70"/>
    </location>
    <ligand>
        <name>Zn(2+)</name>
        <dbReference type="ChEBI" id="CHEBI:29105"/>
        <label>1</label>
    </ligand>
</feature>
<dbReference type="PANTHER" id="PTHR10333">
    <property type="entry name" value="INHIBITOR OF GROWTH PROTEIN"/>
    <property type="match status" value="1"/>
</dbReference>
<feature type="binding site" evidence="8">
    <location>
        <position position="89"/>
    </location>
    <ligand>
        <name>Zn(2+)</name>
        <dbReference type="ChEBI" id="CHEBI:29105"/>
        <label>2</label>
    </ligand>
</feature>
<evidence type="ECO:0000313" key="11">
    <source>
        <dbReference type="EMBL" id="PWO00263.1"/>
    </source>
</evidence>
<dbReference type="AlphaFoldDB" id="A0A316ZH54"/>
<dbReference type="Gene3D" id="3.30.40.10">
    <property type="entry name" value="Zinc/RING finger domain, C3HC4 (zinc finger)"/>
    <property type="match status" value="1"/>
</dbReference>
<dbReference type="OrthoDB" id="5411773at2759"/>
<dbReference type="PROSITE" id="PS01359">
    <property type="entry name" value="ZF_PHD_1"/>
    <property type="match status" value="1"/>
</dbReference>
<organism evidence="11 12">
    <name type="scientific">Tilletiopsis washingtonensis</name>
    <dbReference type="NCBI Taxonomy" id="58919"/>
    <lineage>
        <taxon>Eukaryota</taxon>
        <taxon>Fungi</taxon>
        <taxon>Dikarya</taxon>
        <taxon>Basidiomycota</taxon>
        <taxon>Ustilaginomycotina</taxon>
        <taxon>Exobasidiomycetes</taxon>
        <taxon>Entylomatales</taxon>
        <taxon>Entylomatales incertae sedis</taxon>
        <taxon>Tilletiopsis</taxon>
    </lineage>
</organism>
<evidence type="ECO:0000259" key="10">
    <source>
        <dbReference type="SMART" id="SM00249"/>
    </source>
</evidence>
<dbReference type="GeneID" id="37269286"/>
<keyword evidence="4" id="KW-0863">Zinc-finger</keyword>
<dbReference type="GO" id="GO:0000785">
    <property type="term" value="C:chromatin"/>
    <property type="evidence" value="ECO:0007669"/>
    <property type="project" value="UniProtKB-ARBA"/>
</dbReference>
<dbReference type="GO" id="GO:0005634">
    <property type="term" value="C:nucleus"/>
    <property type="evidence" value="ECO:0007669"/>
    <property type="project" value="UniProtKB-SubCell"/>
</dbReference>
<dbReference type="InterPro" id="IPR019786">
    <property type="entry name" value="Zinc_finger_PHD-type_CS"/>
</dbReference>
<dbReference type="SUPFAM" id="SSF57903">
    <property type="entry name" value="FYVE/PHD zinc finger"/>
    <property type="match status" value="1"/>
</dbReference>
<keyword evidence="6" id="KW-0156">Chromatin regulator</keyword>
<dbReference type="STRING" id="58919.A0A316ZH54"/>
<protein>
    <recommendedName>
        <fullName evidence="10">Zinc finger PHD-type domain-containing protein</fullName>
    </recommendedName>
</protein>
<keyword evidence="12" id="KW-1185">Reference proteome</keyword>
<sequence length="122" mass="13269">MRGSWREWKGDGAAPDAAPDGGDGDDEAARGLVPDMPIDPNEPKYCYCDRVSFGDMVACENEDCPREWFHYACVGLDAEPSGAWWCLFCAPPAWPGRKKAVVPEDAPCKPPSLPAVAGRSKR</sequence>
<feature type="binding site" evidence="8">
    <location>
        <position position="46"/>
    </location>
    <ligand>
        <name>Zn(2+)</name>
        <dbReference type="ChEBI" id="CHEBI:29105"/>
        <label>1</label>
    </ligand>
</feature>
<feature type="binding site" evidence="8">
    <location>
        <position position="48"/>
    </location>
    <ligand>
        <name>Zn(2+)</name>
        <dbReference type="ChEBI" id="CHEBI:29105"/>
        <label>1</label>
    </ligand>
</feature>
<evidence type="ECO:0000313" key="12">
    <source>
        <dbReference type="Proteomes" id="UP000245946"/>
    </source>
</evidence>
<gene>
    <name evidence="11" type="ORF">FA09DRAFT_328367</name>
</gene>
<dbReference type="PANTHER" id="PTHR10333:SF42">
    <property type="entry name" value="INHIBITOR OF GROWTH PROTEIN 5"/>
    <property type="match status" value="1"/>
</dbReference>
<dbReference type="InterPro" id="IPR028651">
    <property type="entry name" value="ING_fam"/>
</dbReference>
<evidence type="ECO:0000256" key="8">
    <source>
        <dbReference type="PIRSR" id="PIRSR628651-51"/>
    </source>
</evidence>
<dbReference type="Proteomes" id="UP000245946">
    <property type="component" value="Unassembled WGS sequence"/>
</dbReference>
<dbReference type="GO" id="GO:0006355">
    <property type="term" value="P:regulation of DNA-templated transcription"/>
    <property type="evidence" value="ECO:0007669"/>
    <property type="project" value="TreeGrafter"/>
</dbReference>
<dbReference type="EMBL" id="KZ819286">
    <property type="protein sequence ID" value="PWO00263.1"/>
    <property type="molecule type" value="Genomic_DNA"/>
</dbReference>
<feature type="binding site" evidence="8">
    <location>
        <position position="73"/>
    </location>
    <ligand>
        <name>Zn(2+)</name>
        <dbReference type="ChEBI" id="CHEBI:29105"/>
        <label>1</label>
    </ligand>
</feature>
<dbReference type="InterPro" id="IPR001965">
    <property type="entry name" value="Znf_PHD"/>
</dbReference>
<dbReference type="CDD" id="cd15505">
    <property type="entry name" value="PHD_ING"/>
    <property type="match status" value="1"/>
</dbReference>
<reference evidence="11 12" key="1">
    <citation type="journal article" date="2018" name="Mol. Biol. Evol.">
        <title>Broad Genomic Sampling Reveals a Smut Pathogenic Ancestry of the Fungal Clade Ustilaginomycotina.</title>
        <authorList>
            <person name="Kijpornyongpan T."/>
            <person name="Mondo S.J."/>
            <person name="Barry K."/>
            <person name="Sandor L."/>
            <person name="Lee J."/>
            <person name="Lipzen A."/>
            <person name="Pangilinan J."/>
            <person name="LaButti K."/>
            <person name="Hainaut M."/>
            <person name="Henrissat B."/>
            <person name="Grigoriev I.V."/>
            <person name="Spatafora J.W."/>
            <person name="Aime M.C."/>
        </authorList>
    </citation>
    <scope>NUCLEOTIDE SEQUENCE [LARGE SCALE GENOMIC DNA]</scope>
    <source>
        <strain evidence="11 12">MCA 4186</strain>
    </source>
</reference>
<name>A0A316ZH54_9BASI</name>
<feature type="binding site" evidence="8">
    <location>
        <position position="86"/>
    </location>
    <ligand>
        <name>Zn(2+)</name>
        <dbReference type="ChEBI" id="CHEBI:29105"/>
        <label>2</label>
    </ligand>
</feature>
<accession>A0A316ZH54</accession>
<feature type="binding site" evidence="8">
    <location>
        <position position="64"/>
    </location>
    <ligand>
        <name>Zn(2+)</name>
        <dbReference type="ChEBI" id="CHEBI:29105"/>
        <label>2</label>
    </ligand>
</feature>
<dbReference type="SMART" id="SM00249">
    <property type="entry name" value="PHD"/>
    <property type="match status" value="1"/>
</dbReference>
<feature type="domain" description="Zinc finger PHD-type" evidence="10">
    <location>
        <begin position="45"/>
        <end position="90"/>
    </location>
</feature>
<dbReference type="InterPro" id="IPR013083">
    <property type="entry name" value="Znf_RING/FYVE/PHD"/>
</dbReference>
<evidence type="ECO:0000256" key="6">
    <source>
        <dbReference type="ARBA" id="ARBA00022853"/>
    </source>
</evidence>
<feature type="region of interest" description="Disordered" evidence="9">
    <location>
        <begin position="1"/>
        <end position="36"/>
    </location>
</feature>
<dbReference type="InterPro" id="IPR011011">
    <property type="entry name" value="Znf_FYVE_PHD"/>
</dbReference>
<keyword evidence="5 8" id="KW-0862">Zinc</keyword>
<evidence type="ECO:0000256" key="1">
    <source>
        <dbReference type="ARBA" id="ARBA00004123"/>
    </source>
</evidence>
<dbReference type="GO" id="GO:0008270">
    <property type="term" value="F:zinc ion binding"/>
    <property type="evidence" value="ECO:0007669"/>
    <property type="project" value="UniProtKB-KW"/>
</dbReference>
<evidence type="ECO:0000256" key="5">
    <source>
        <dbReference type="ARBA" id="ARBA00022833"/>
    </source>
</evidence>
<evidence type="ECO:0000256" key="3">
    <source>
        <dbReference type="ARBA" id="ARBA00022723"/>
    </source>
</evidence>